<dbReference type="PANTHER" id="PTHR47573:SF1">
    <property type="entry name" value="PROTEIN AF-9 HOMOLOG"/>
    <property type="match status" value="1"/>
</dbReference>
<keyword evidence="1" id="KW-0805">Transcription regulation</keyword>
<comment type="subcellular location">
    <subcellularLocation>
        <location evidence="4">Nucleus</location>
    </subcellularLocation>
</comment>
<proteinExistence type="predicted"/>
<sequence>MLNAASLSVRPLPGDFLPEDDESAAKPLRVEIGKATEDSGKSQSHKWTVYIRGATYEDLGVVIKRVVLQLHPSFNNPIRVVESPPFELLKCDWGEFKIVITLVFCRMYHHLKLYPEDETGPQSTKKPIVVESYNDILFPDHSENFLACVQNHPAVVVPRLPAGFTLPAPTLVESLSGKGRGDTKDHPLSHWFLNFSKADELLKVAAAHQQVATFGFK</sequence>
<evidence type="ECO:0000313" key="6">
    <source>
        <dbReference type="EMBL" id="OAY60854.1"/>
    </source>
</evidence>
<dbReference type="GO" id="GO:0005634">
    <property type="term" value="C:nucleus"/>
    <property type="evidence" value="ECO:0000318"/>
    <property type="project" value="GO_Central"/>
</dbReference>
<dbReference type="GO" id="GO:0006338">
    <property type="term" value="P:chromatin remodeling"/>
    <property type="evidence" value="ECO:0000318"/>
    <property type="project" value="GO_Central"/>
</dbReference>
<accession>A0A2C9WKR3</accession>
<dbReference type="InterPro" id="IPR055129">
    <property type="entry name" value="YEATS_dom"/>
</dbReference>
<dbReference type="STRING" id="3983.A0A2C9WKR3"/>
<protein>
    <recommendedName>
        <fullName evidence="5">YEATS domain-containing protein</fullName>
    </recommendedName>
</protein>
<keyword evidence="3 4" id="KW-0539">Nucleus</keyword>
<dbReference type="Gene3D" id="2.60.40.1970">
    <property type="entry name" value="YEATS domain"/>
    <property type="match status" value="1"/>
</dbReference>
<evidence type="ECO:0000256" key="3">
    <source>
        <dbReference type="ARBA" id="ARBA00023242"/>
    </source>
</evidence>
<dbReference type="EMBL" id="CM004387">
    <property type="protein sequence ID" value="OAY60854.1"/>
    <property type="molecule type" value="Genomic_DNA"/>
</dbReference>
<dbReference type="GO" id="GO:0006357">
    <property type="term" value="P:regulation of transcription by RNA polymerase II"/>
    <property type="evidence" value="ECO:0000318"/>
    <property type="project" value="GO_Central"/>
</dbReference>
<dbReference type="PROSITE" id="PS51037">
    <property type="entry name" value="YEATS"/>
    <property type="match status" value="1"/>
</dbReference>
<dbReference type="GO" id="GO:0042393">
    <property type="term" value="F:histone binding"/>
    <property type="evidence" value="ECO:0000318"/>
    <property type="project" value="GO_Central"/>
</dbReference>
<feature type="domain" description="YEATS" evidence="5">
    <location>
        <begin position="1"/>
        <end position="152"/>
    </location>
</feature>
<dbReference type="GO" id="GO:0035267">
    <property type="term" value="C:NuA4 histone acetyltransferase complex"/>
    <property type="evidence" value="ECO:0000318"/>
    <property type="project" value="GO_Central"/>
</dbReference>
<dbReference type="PANTHER" id="PTHR47573">
    <property type="entry name" value="PROTEIN AF-9 HOMOLOG"/>
    <property type="match status" value="1"/>
</dbReference>
<keyword evidence="7" id="KW-1185">Reference proteome</keyword>
<dbReference type="InterPro" id="IPR005033">
    <property type="entry name" value="YEATS"/>
</dbReference>
<dbReference type="Pfam" id="PF03366">
    <property type="entry name" value="YEATS"/>
    <property type="match status" value="1"/>
</dbReference>
<evidence type="ECO:0000259" key="5">
    <source>
        <dbReference type="PROSITE" id="PS51037"/>
    </source>
</evidence>
<evidence type="ECO:0000256" key="4">
    <source>
        <dbReference type="PROSITE-ProRule" id="PRU00376"/>
    </source>
</evidence>
<dbReference type="Gramene" id="Manes.01G145000.1.v8.1">
    <property type="protein sequence ID" value="Manes.01G145000.1.v8.1.CDS"/>
    <property type="gene ID" value="Manes.01G145000.v8.1"/>
</dbReference>
<dbReference type="AlphaFoldDB" id="A0A2C9WKR3"/>
<dbReference type="OMA" id="FFARAQN"/>
<keyword evidence="2" id="KW-0804">Transcription</keyword>
<gene>
    <name evidence="6" type="ORF">MANES_01G145000v8</name>
</gene>
<comment type="caution">
    <text evidence="6">The sequence shown here is derived from an EMBL/GenBank/DDBJ whole genome shotgun (WGS) entry which is preliminary data.</text>
</comment>
<name>A0A2C9WKR3_MANES</name>
<evidence type="ECO:0000256" key="2">
    <source>
        <dbReference type="ARBA" id="ARBA00023163"/>
    </source>
</evidence>
<evidence type="ECO:0000256" key="1">
    <source>
        <dbReference type="ARBA" id="ARBA00023015"/>
    </source>
</evidence>
<evidence type="ECO:0000313" key="7">
    <source>
        <dbReference type="Proteomes" id="UP000091857"/>
    </source>
</evidence>
<dbReference type="Proteomes" id="UP000091857">
    <property type="component" value="Chromosome 1"/>
</dbReference>
<reference evidence="7" key="1">
    <citation type="journal article" date="2016" name="Nat. Biotechnol.">
        <title>Sequencing wild and cultivated cassava and related species reveals extensive interspecific hybridization and genetic diversity.</title>
        <authorList>
            <person name="Bredeson J.V."/>
            <person name="Lyons J.B."/>
            <person name="Prochnik S.E."/>
            <person name="Wu G.A."/>
            <person name="Ha C.M."/>
            <person name="Edsinger-Gonzales E."/>
            <person name="Grimwood J."/>
            <person name="Schmutz J."/>
            <person name="Rabbi I.Y."/>
            <person name="Egesi C."/>
            <person name="Nauluvula P."/>
            <person name="Lebot V."/>
            <person name="Ndunguru J."/>
            <person name="Mkamilo G."/>
            <person name="Bart R.S."/>
            <person name="Setter T.L."/>
            <person name="Gleadow R.M."/>
            <person name="Kulakow P."/>
            <person name="Ferguson M.E."/>
            <person name="Rounsley S."/>
            <person name="Rokhsar D.S."/>
        </authorList>
    </citation>
    <scope>NUCLEOTIDE SEQUENCE [LARGE SCALE GENOMIC DNA]</scope>
    <source>
        <strain evidence="7">cv. AM560-2</strain>
    </source>
</reference>
<organism evidence="6 7">
    <name type="scientific">Manihot esculenta</name>
    <name type="common">Cassava</name>
    <name type="synonym">Jatropha manihot</name>
    <dbReference type="NCBI Taxonomy" id="3983"/>
    <lineage>
        <taxon>Eukaryota</taxon>
        <taxon>Viridiplantae</taxon>
        <taxon>Streptophyta</taxon>
        <taxon>Embryophyta</taxon>
        <taxon>Tracheophyta</taxon>
        <taxon>Spermatophyta</taxon>
        <taxon>Magnoliopsida</taxon>
        <taxon>eudicotyledons</taxon>
        <taxon>Gunneridae</taxon>
        <taxon>Pentapetalae</taxon>
        <taxon>rosids</taxon>
        <taxon>fabids</taxon>
        <taxon>Malpighiales</taxon>
        <taxon>Euphorbiaceae</taxon>
        <taxon>Crotonoideae</taxon>
        <taxon>Manihoteae</taxon>
        <taxon>Manihot</taxon>
    </lineage>
</organism>
<dbReference type="InterPro" id="IPR038704">
    <property type="entry name" value="YEAST_sf"/>
</dbReference>